<feature type="domain" description="AB hydrolase-1" evidence="2">
    <location>
        <begin position="67"/>
        <end position="292"/>
    </location>
</feature>
<dbReference type="Pfam" id="PF12697">
    <property type="entry name" value="Abhydrolase_6"/>
    <property type="match status" value="1"/>
</dbReference>
<proteinExistence type="predicted"/>
<evidence type="ECO:0000256" key="1">
    <source>
        <dbReference type="SAM" id="SignalP"/>
    </source>
</evidence>
<evidence type="ECO:0000259" key="2">
    <source>
        <dbReference type="Pfam" id="PF12697"/>
    </source>
</evidence>
<evidence type="ECO:0000313" key="3">
    <source>
        <dbReference type="EMBL" id="OUN02784.1"/>
    </source>
</evidence>
<dbReference type="InterPro" id="IPR029058">
    <property type="entry name" value="AB_hydrolase_fold"/>
</dbReference>
<dbReference type="AlphaFoldDB" id="A0A1Y3QSZ9"/>
<sequence>MKRMLAICMSTALFLTASSQRPVLKIAEQGSFAIGGKVLTDSLGHTYHGDHAYVFFQKPVAARKYPLVFAHGVGQFSKTWETTPDGREGFQNIFLRRGFSTYLVDQPRRGNAGRGTESAAITPAFDEETWFNRFRVGIWPDYFEGVQFSRDPGALDQFFRQMTPNIGPVDFEVYSDGYAALFDKVGPAVFVTHSQGGPVGWFTLRKTKNIRAIVSYEPGGQVPFPEGQVPQEGQCVTRSNTSEGIEVSMDVFMGYTKIPILIYYGDNLPETDERPELYEWTRRLHLMRKWAALLNEYGGDATVIHLPEIGLHGNTHFPFSDLNNVEVADHLSKWLYEKNLD</sequence>
<dbReference type="Gene3D" id="3.40.50.1820">
    <property type="entry name" value="alpha/beta hydrolase"/>
    <property type="match status" value="1"/>
</dbReference>
<reference evidence="4" key="1">
    <citation type="submission" date="2017-04" db="EMBL/GenBank/DDBJ databases">
        <title>Function of individual gut microbiota members based on whole genome sequencing of pure cultures obtained from chicken caecum.</title>
        <authorList>
            <person name="Medvecky M."/>
            <person name="Cejkova D."/>
            <person name="Polansky O."/>
            <person name="Karasova D."/>
            <person name="Kubasova T."/>
            <person name="Cizek A."/>
            <person name="Rychlik I."/>
        </authorList>
    </citation>
    <scope>NUCLEOTIDE SEQUENCE [LARGE SCALE GENOMIC DNA]</scope>
    <source>
        <strain evidence="4">An90</strain>
    </source>
</reference>
<dbReference type="SUPFAM" id="SSF53474">
    <property type="entry name" value="alpha/beta-Hydrolases"/>
    <property type="match status" value="1"/>
</dbReference>
<dbReference type="GO" id="GO:0016787">
    <property type="term" value="F:hydrolase activity"/>
    <property type="evidence" value="ECO:0007669"/>
    <property type="project" value="UniProtKB-KW"/>
</dbReference>
<comment type="caution">
    <text evidence="3">The sequence shown here is derived from an EMBL/GenBank/DDBJ whole genome shotgun (WGS) entry which is preliminary data.</text>
</comment>
<dbReference type="OrthoDB" id="256394at2"/>
<accession>A0A1Y3QSZ9</accession>
<protein>
    <submittedName>
        <fullName evidence="3">Alpha/beta hydrolase</fullName>
    </submittedName>
</protein>
<dbReference type="CDD" id="cd12810">
    <property type="entry name" value="Esterase_713_like-3"/>
    <property type="match status" value="1"/>
</dbReference>
<name>A0A1Y3QSZ9_9BACT</name>
<dbReference type="PANTHER" id="PTHR43194">
    <property type="entry name" value="HYDROLASE ALPHA/BETA FOLD FAMILY"/>
    <property type="match status" value="1"/>
</dbReference>
<dbReference type="Proteomes" id="UP000195772">
    <property type="component" value="Unassembled WGS sequence"/>
</dbReference>
<dbReference type="eggNOG" id="COG1075">
    <property type="taxonomic scope" value="Bacteria"/>
</dbReference>
<keyword evidence="3" id="KW-0378">Hydrolase</keyword>
<dbReference type="InterPro" id="IPR050228">
    <property type="entry name" value="Carboxylesterase_BioH"/>
</dbReference>
<gene>
    <name evidence="3" type="ORF">B5G41_09615</name>
</gene>
<dbReference type="PANTHER" id="PTHR43194:SF2">
    <property type="entry name" value="PEROXISOMAL MEMBRANE PROTEIN LPX1"/>
    <property type="match status" value="1"/>
</dbReference>
<keyword evidence="1" id="KW-0732">Signal</keyword>
<dbReference type="InterPro" id="IPR000073">
    <property type="entry name" value="AB_hydrolase_1"/>
</dbReference>
<feature type="chain" id="PRO_5012892640" evidence="1">
    <location>
        <begin position="20"/>
        <end position="341"/>
    </location>
</feature>
<feature type="signal peptide" evidence="1">
    <location>
        <begin position="1"/>
        <end position="19"/>
    </location>
</feature>
<evidence type="ECO:0000313" key="4">
    <source>
        <dbReference type="Proteomes" id="UP000195772"/>
    </source>
</evidence>
<dbReference type="EMBL" id="NFHB01000006">
    <property type="protein sequence ID" value="OUN02784.1"/>
    <property type="molecule type" value="Genomic_DNA"/>
</dbReference>
<organism evidence="3 4">
    <name type="scientific">Alistipes onderdonkii</name>
    <dbReference type="NCBI Taxonomy" id="328813"/>
    <lineage>
        <taxon>Bacteria</taxon>
        <taxon>Pseudomonadati</taxon>
        <taxon>Bacteroidota</taxon>
        <taxon>Bacteroidia</taxon>
        <taxon>Bacteroidales</taxon>
        <taxon>Rikenellaceae</taxon>
        <taxon>Alistipes</taxon>
    </lineage>
</organism>